<dbReference type="EMBL" id="CP068393">
    <property type="protein sequence ID" value="QUC67390.1"/>
    <property type="molecule type" value="Genomic_DNA"/>
</dbReference>
<reference evidence="1" key="1">
    <citation type="submission" date="2021-01" db="EMBL/GenBank/DDBJ databases">
        <title>Complete genome sequence of Clostridiales bacterium R-7.</title>
        <authorList>
            <person name="Mahoney-Kurpe S.C."/>
            <person name="Palevich N."/>
            <person name="Koike S."/>
            <person name="Moon C.D."/>
            <person name="Attwood G.T."/>
        </authorList>
    </citation>
    <scope>NUCLEOTIDE SEQUENCE</scope>
    <source>
        <strain evidence="1">R-7</strain>
    </source>
</reference>
<accession>A0AC61MX00</accession>
<sequence length="202" mass="21374">MNKDILICGVGGQGTVLASKIIAAAAMEEGSPVHSAETIGMAQRGGSVTSHVRIGGNACSPLIPFGSADMLLAFEPGEAVRNLKYLRQGGIAVVNTAPTKPVTESLRDTGYDGREMIEYLQQKCDCILINAEEVCKPFGSTRFFNVILLGVAAGSGHLGLSRETLLKQLEKRVPPKYLEINTRAFLAGVEIAGQASGERKGE</sequence>
<keyword evidence="2" id="KW-1185">Reference proteome</keyword>
<dbReference type="Proteomes" id="UP000682782">
    <property type="component" value="Chromosome"/>
</dbReference>
<protein>
    <submittedName>
        <fullName evidence="1">Indolepyruvate oxidoreductase subunit beta</fullName>
    </submittedName>
</protein>
<name>A0AC61MX00_9FIRM</name>
<evidence type="ECO:0000313" key="2">
    <source>
        <dbReference type="Proteomes" id="UP000682782"/>
    </source>
</evidence>
<proteinExistence type="predicted"/>
<gene>
    <name evidence="1" type="ORF">JYE49_01385</name>
</gene>
<evidence type="ECO:0000313" key="1">
    <source>
        <dbReference type="EMBL" id="QUC67390.1"/>
    </source>
</evidence>
<organism evidence="1 2">
    <name type="scientific">Aristaeella hokkaidonensis</name>
    <dbReference type="NCBI Taxonomy" id="3046382"/>
    <lineage>
        <taxon>Bacteria</taxon>
        <taxon>Bacillati</taxon>
        <taxon>Bacillota</taxon>
        <taxon>Clostridia</taxon>
        <taxon>Eubacteriales</taxon>
        <taxon>Aristaeellaceae</taxon>
        <taxon>Aristaeella</taxon>
    </lineage>
</organism>